<name>A0A2N0ZB97_9BACI</name>
<keyword evidence="2" id="KW-1185">Reference proteome</keyword>
<dbReference type="Proteomes" id="UP000233343">
    <property type="component" value="Unassembled WGS sequence"/>
</dbReference>
<dbReference type="InterPro" id="IPR019723">
    <property type="entry name" value="Uncharacterised_YfmQ"/>
</dbReference>
<accession>A0A2N0ZB97</accession>
<reference evidence="1 2" key="1">
    <citation type="journal article" date="2010" name="Int. J. Syst. Evol. Microbiol.">
        <title>Bacillus horneckiae sp. nov., isolated from a spacecraft-assembly clean room.</title>
        <authorList>
            <person name="Vaishampayan P."/>
            <person name="Probst A."/>
            <person name="Krishnamurthi S."/>
            <person name="Ghosh S."/>
            <person name="Osman S."/>
            <person name="McDowall A."/>
            <person name="Ruckmani A."/>
            <person name="Mayilraj S."/>
            <person name="Venkateswaran K."/>
        </authorList>
    </citation>
    <scope>NUCLEOTIDE SEQUENCE [LARGE SCALE GENOMIC DNA]</scope>
    <source>
        <strain evidence="2">1PO1SC</strain>
    </source>
</reference>
<evidence type="ECO:0008006" key="3">
    <source>
        <dbReference type="Google" id="ProtNLM"/>
    </source>
</evidence>
<sequence>MTWTVVFSLVIGIVIKMIMSPPSAVVAWITSKFALHAKLNPTDVKLTYNGNHLDEEEKIKFIDYFNEATFLRKNHIFPGNEKLFLHPETNVTPVVMNVSKGKTNINIYVYRYDDHLDIVKQHKKKVVSYSVRSDKLSTSTKVFSVNAI</sequence>
<proteinExistence type="predicted"/>
<evidence type="ECO:0000313" key="1">
    <source>
        <dbReference type="EMBL" id="PKG26788.1"/>
    </source>
</evidence>
<protein>
    <recommendedName>
        <fullName evidence="3">YfmQ family protein</fullName>
    </recommendedName>
</protein>
<evidence type="ECO:0000313" key="2">
    <source>
        <dbReference type="Proteomes" id="UP000233343"/>
    </source>
</evidence>
<dbReference type="RefSeq" id="WP_066193930.1">
    <property type="nucleotide sequence ID" value="NZ_JARMMB010000034.1"/>
</dbReference>
<dbReference type="EMBL" id="PISD01000058">
    <property type="protein sequence ID" value="PKG26788.1"/>
    <property type="molecule type" value="Genomic_DNA"/>
</dbReference>
<gene>
    <name evidence="1" type="ORF">CWS20_22110</name>
</gene>
<dbReference type="Pfam" id="PF10787">
    <property type="entry name" value="YfmQ"/>
    <property type="match status" value="1"/>
</dbReference>
<dbReference type="AlphaFoldDB" id="A0A2N0ZB97"/>
<comment type="caution">
    <text evidence="1">The sequence shown here is derived from an EMBL/GenBank/DDBJ whole genome shotgun (WGS) entry which is preliminary data.</text>
</comment>
<organism evidence="1 2">
    <name type="scientific">Cytobacillus horneckiae</name>
    <dbReference type="NCBI Taxonomy" id="549687"/>
    <lineage>
        <taxon>Bacteria</taxon>
        <taxon>Bacillati</taxon>
        <taxon>Bacillota</taxon>
        <taxon>Bacilli</taxon>
        <taxon>Bacillales</taxon>
        <taxon>Bacillaceae</taxon>
        <taxon>Cytobacillus</taxon>
    </lineage>
</organism>